<protein>
    <submittedName>
        <fullName evidence="2">YdcF family protein</fullName>
    </submittedName>
</protein>
<dbReference type="EMBL" id="JAIHOM010000040">
    <property type="protein sequence ID" value="MCW6036577.1"/>
    <property type="molecule type" value="Genomic_DNA"/>
</dbReference>
<organism evidence="2 3">
    <name type="scientific">Spirulina subsalsa FACHB-351</name>
    <dbReference type="NCBI Taxonomy" id="234711"/>
    <lineage>
        <taxon>Bacteria</taxon>
        <taxon>Bacillati</taxon>
        <taxon>Cyanobacteriota</taxon>
        <taxon>Cyanophyceae</taxon>
        <taxon>Spirulinales</taxon>
        <taxon>Spirulinaceae</taxon>
        <taxon>Spirulina</taxon>
    </lineage>
</organism>
<evidence type="ECO:0000313" key="2">
    <source>
        <dbReference type="EMBL" id="MCW6036577.1"/>
    </source>
</evidence>
<gene>
    <name evidence="2" type="ORF">K4A83_09925</name>
</gene>
<dbReference type="Proteomes" id="UP001526426">
    <property type="component" value="Unassembled WGS sequence"/>
</dbReference>
<sequence length="188" mass="21056">MAIAIAGIGFYLQNRHQAAQRPPQAVFVLGGLETREAFAARLARNHPDLEIWVSSGSPKHYVQMIFDRAGVERDRLHLDYAAQDTVTNFTSLVDDLRAAGVDSVYLITSDNHMRRARIIGEIVFGSRGIAIQPLPVQTDQEPEPWSKSIRDGARAVLWLFTGSTGEELAHNLDVEPLREWVEPEQRAE</sequence>
<dbReference type="InterPro" id="IPR003848">
    <property type="entry name" value="DUF218"/>
</dbReference>
<evidence type="ECO:0000313" key="3">
    <source>
        <dbReference type="Proteomes" id="UP001526426"/>
    </source>
</evidence>
<feature type="domain" description="DUF218" evidence="1">
    <location>
        <begin position="24"/>
        <end position="147"/>
    </location>
</feature>
<reference evidence="2 3" key="1">
    <citation type="submission" date="2021-08" db="EMBL/GenBank/DDBJ databases">
        <title>Draft genome sequence of Spirulina subsalsa with high tolerance to salinity and hype-accumulation of phycocyanin.</title>
        <authorList>
            <person name="Pei H."/>
            <person name="Jiang L."/>
        </authorList>
    </citation>
    <scope>NUCLEOTIDE SEQUENCE [LARGE SCALE GENOMIC DNA]</scope>
    <source>
        <strain evidence="2 3">FACHB-351</strain>
    </source>
</reference>
<proteinExistence type="predicted"/>
<accession>A0ABT3L4Z9</accession>
<dbReference type="Pfam" id="PF02698">
    <property type="entry name" value="DUF218"/>
    <property type="match status" value="1"/>
</dbReference>
<keyword evidence="3" id="KW-1185">Reference proteome</keyword>
<name>A0ABT3L4Z9_9CYAN</name>
<comment type="caution">
    <text evidence="2">The sequence shown here is derived from an EMBL/GenBank/DDBJ whole genome shotgun (WGS) entry which is preliminary data.</text>
</comment>
<dbReference type="CDD" id="cd06259">
    <property type="entry name" value="YdcF-like"/>
    <property type="match status" value="1"/>
</dbReference>
<evidence type="ECO:0000259" key="1">
    <source>
        <dbReference type="Pfam" id="PF02698"/>
    </source>
</evidence>